<dbReference type="InterPro" id="IPR002885">
    <property type="entry name" value="PPR_rpt"/>
</dbReference>
<dbReference type="NCBIfam" id="TIGR00756">
    <property type="entry name" value="PPR"/>
    <property type="match status" value="1"/>
</dbReference>
<proteinExistence type="predicted"/>
<dbReference type="InterPro" id="IPR046960">
    <property type="entry name" value="PPR_At4g14850-like_plant"/>
</dbReference>
<dbReference type="InterPro" id="IPR011990">
    <property type="entry name" value="TPR-like_helical_dom_sf"/>
</dbReference>
<dbReference type="PANTHER" id="PTHR24015">
    <property type="entry name" value="OS07G0578800 PROTEIN-RELATED"/>
    <property type="match status" value="1"/>
</dbReference>
<dbReference type="Pfam" id="PF01535">
    <property type="entry name" value="PPR"/>
    <property type="match status" value="6"/>
</dbReference>
<sequence>MFNTLLYYRSTYRLIVVKRFVALKSDRELDAQIKSFNDKKHFKKTLELFDKYKENDVKNLSSFVINQALKACTEMRDLQRGMIIHRLISSRIKTDSYITGSLIHLYMQCGDVLRAQSIFDMSKNKTIVMYGAMMKGYINNNMAKKAIDLFSQIQNPNEVIITLLFNACAQLQTLHALNLAKNVSKEIPKSSFSNPYLLTSLLDAFMKCGDLYSAESLFNISKEKSLSIYGAMMKGYIKNNMAGKAINLFSEIQNPNEIIIILLFNACAQLETSEALNLAKKVSKEIPKSFFANSNLSTSLLDAFMKCGDVSSAESLFNNSKEKSLSIYGAMMKGYIKNNMPQKAIDVFNKIQAPDDIIIILLFNACTQSESSEALNLVKKVSKEIPESFFSNPNLSTSLLDALMKCGDVSNYRWYLQDDEINRTKENDELSANDKVVFEKAIDCISKMNKFVKEKNSGSLSLYEPPANKKSSSDGEFNH</sequence>
<dbReference type="AlphaFoldDB" id="A0A818XKC8"/>
<reference evidence="3" key="1">
    <citation type="submission" date="2021-02" db="EMBL/GenBank/DDBJ databases">
        <authorList>
            <person name="Nowell W R."/>
        </authorList>
    </citation>
    <scope>NUCLEOTIDE SEQUENCE</scope>
</reference>
<evidence type="ECO:0000313" key="4">
    <source>
        <dbReference type="Proteomes" id="UP000663874"/>
    </source>
</evidence>
<feature type="region of interest" description="Disordered" evidence="1">
    <location>
        <begin position="455"/>
        <end position="479"/>
    </location>
</feature>
<dbReference type="EMBL" id="CAJOAX010001230">
    <property type="protein sequence ID" value="CAF3697515.1"/>
    <property type="molecule type" value="Genomic_DNA"/>
</dbReference>
<protein>
    <recommendedName>
        <fullName evidence="5">Pentatricopeptide repeat-containing protein</fullName>
    </recommendedName>
</protein>
<evidence type="ECO:0000313" key="3">
    <source>
        <dbReference type="EMBL" id="CAF3739852.1"/>
    </source>
</evidence>
<dbReference type="EMBL" id="CAJOBE010001391">
    <property type="protein sequence ID" value="CAF3739852.1"/>
    <property type="molecule type" value="Genomic_DNA"/>
</dbReference>
<dbReference type="Gene3D" id="1.25.40.10">
    <property type="entry name" value="Tetratricopeptide repeat domain"/>
    <property type="match status" value="3"/>
</dbReference>
<dbReference type="GO" id="GO:0009451">
    <property type="term" value="P:RNA modification"/>
    <property type="evidence" value="ECO:0007669"/>
    <property type="project" value="InterPro"/>
</dbReference>
<accession>A0A818XKC8</accession>
<name>A0A818XKC8_9BILA</name>
<evidence type="ECO:0008006" key="5">
    <source>
        <dbReference type="Google" id="ProtNLM"/>
    </source>
</evidence>
<dbReference type="Proteomes" id="UP000663874">
    <property type="component" value="Unassembled WGS sequence"/>
</dbReference>
<dbReference type="PANTHER" id="PTHR24015:SF1063">
    <property type="entry name" value="OS12G0156900 PROTEIN"/>
    <property type="match status" value="1"/>
</dbReference>
<dbReference type="Proteomes" id="UP000663823">
    <property type="component" value="Unassembled WGS sequence"/>
</dbReference>
<organism evidence="3 4">
    <name type="scientific">Rotaria sordida</name>
    <dbReference type="NCBI Taxonomy" id="392033"/>
    <lineage>
        <taxon>Eukaryota</taxon>
        <taxon>Metazoa</taxon>
        <taxon>Spiralia</taxon>
        <taxon>Gnathifera</taxon>
        <taxon>Rotifera</taxon>
        <taxon>Eurotatoria</taxon>
        <taxon>Bdelloidea</taxon>
        <taxon>Philodinida</taxon>
        <taxon>Philodinidae</taxon>
        <taxon>Rotaria</taxon>
    </lineage>
</organism>
<evidence type="ECO:0000313" key="2">
    <source>
        <dbReference type="EMBL" id="CAF3697515.1"/>
    </source>
</evidence>
<evidence type="ECO:0000256" key="1">
    <source>
        <dbReference type="SAM" id="MobiDB-lite"/>
    </source>
</evidence>
<gene>
    <name evidence="3" type="ORF">FNK824_LOCUS11611</name>
    <name evidence="2" type="ORF">OTI717_LOCUS12305</name>
</gene>
<comment type="caution">
    <text evidence="3">The sequence shown here is derived from an EMBL/GenBank/DDBJ whole genome shotgun (WGS) entry which is preliminary data.</text>
</comment>
<dbReference type="GO" id="GO:0003723">
    <property type="term" value="F:RNA binding"/>
    <property type="evidence" value="ECO:0007669"/>
    <property type="project" value="InterPro"/>
</dbReference>